<dbReference type="EMBL" id="CYKH01001885">
    <property type="protein sequence ID" value="CUG91016.1"/>
    <property type="molecule type" value="Genomic_DNA"/>
</dbReference>
<evidence type="ECO:0000256" key="1">
    <source>
        <dbReference type="ARBA" id="ARBA00004937"/>
    </source>
</evidence>
<evidence type="ECO:0000256" key="2">
    <source>
        <dbReference type="ARBA" id="ARBA00009975"/>
    </source>
</evidence>
<dbReference type="Proteomes" id="UP000051952">
    <property type="component" value="Unassembled WGS sequence"/>
</dbReference>
<feature type="region of interest" description="Disordered" evidence="8">
    <location>
        <begin position="82"/>
        <end position="101"/>
    </location>
</feature>
<feature type="domain" description="Glucose-6-phosphate dehydrogenase NAD-binding" evidence="9">
    <location>
        <begin position="131"/>
        <end position="314"/>
    </location>
</feature>
<dbReference type="HAMAP" id="MF_00966">
    <property type="entry name" value="G6PD"/>
    <property type="match status" value="1"/>
</dbReference>
<protein>
    <recommendedName>
        <fullName evidence="7">Glucose-6-phosphate 1-dehydrogenase</fullName>
        <ecNumber evidence="7">1.1.1.49</ecNumber>
    </recommendedName>
</protein>
<dbReference type="UniPathway" id="UPA00115">
    <property type="reaction ID" value="UER00408"/>
</dbReference>
<proteinExistence type="inferred from homology"/>
<evidence type="ECO:0000259" key="9">
    <source>
        <dbReference type="Pfam" id="PF00479"/>
    </source>
</evidence>
<comment type="similarity">
    <text evidence="2 7">Belongs to the glucose-6-phosphate dehydrogenase family.</text>
</comment>
<dbReference type="OrthoDB" id="60984at2759"/>
<dbReference type="InterPro" id="IPR036291">
    <property type="entry name" value="NAD(P)-bd_dom_sf"/>
</dbReference>
<evidence type="ECO:0000256" key="4">
    <source>
        <dbReference type="ARBA" id="ARBA00022857"/>
    </source>
</evidence>
<evidence type="ECO:0000256" key="3">
    <source>
        <dbReference type="ARBA" id="ARBA00022526"/>
    </source>
</evidence>
<dbReference type="GO" id="GO:0006006">
    <property type="term" value="P:glucose metabolic process"/>
    <property type="evidence" value="ECO:0007669"/>
    <property type="project" value="UniProtKB-KW"/>
</dbReference>
<accession>A0A0S4JKV9</accession>
<evidence type="ECO:0000313" key="12">
    <source>
        <dbReference type="Proteomes" id="UP000051952"/>
    </source>
</evidence>
<dbReference type="EC" id="1.1.1.49" evidence="7"/>
<comment type="pathway">
    <text evidence="1 7">Carbohydrate degradation; pentose phosphate pathway; D-ribulose 5-phosphate from D-glucose 6-phosphate (oxidative stage): step 1/3.</text>
</comment>
<dbReference type="Pfam" id="PF02781">
    <property type="entry name" value="G6PD_C"/>
    <property type="match status" value="1"/>
</dbReference>
<dbReference type="Gene3D" id="3.30.360.10">
    <property type="entry name" value="Dihydrodipicolinate Reductase, domain 2"/>
    <property type="match status" value="1"/>
</dbReference>
<evidence type="ECO:0000259" key="10">
    <source>
        <dbReference type="Pfam" id="PF02781"/>
    </source>
</evidence>
<evidence type="ECO:0000256" key="5">
    <source>
        <dbReference type="ARBA" id="ARBA00023002"/>
    </source>
</evidence>
<keyword evidence="12" id="KW-1185">Reference proteome</keyword>
<dbReference type="VEuPathDB" id="TriTrypDB:BSAL_29755"/>
<dbReference type="Gene3D" id="3.40.50.720">
    <property type="entry name" value="NAD(P)-binding Rossmann-like Domain"/>
    <property type="match status" value="1"/>
</dbReference>
<dbReference type="OMA" id="ERAGYYE"/>
<dbReference type="InterPro" id="IPR001282">
    <property type="entry name" value="G6P_DH"/>
</dbReference>
<reference evidence="12" key="1">
    <citation type="submission" date="2015-09" db="EMBL/GenBank/DDBJ databases">
        <authorList>
            <consortium name="Pathogen Informatics"/>
        </authorList>
    </citation>
    <scope>NUCLEOTIDE SEQUENCE [LARGE SCALE GENOMIC DNA]</scope>
    <source>
        <strain evidence="12">Lake Konstanz</strain>
    </source>
</reference>
<name>A0A0S4JKV9_BODSA</name>
<dbReference type="GO" id="GO:0004345">
    <property type="term" value="F:glucose-6-phosphate dehydrogenase activity"/>
    <property type="evidence" value="ECO:0007669"/>
    <property type="project" value="UniProtKB-EC"/>
</dbReference>
<dbReference type="InterPro" id="IPR022674">
    <property type="entry name" value="G6P_DH_NAD-bd"/>
</dbReference>
<feature type="domain" description="Glucose-6-phosphate dehydrogenase C-terminal" evidence="10">
    <location>
        <begin position="317"/>
        <end position="602"/>
    </location>
</feature>
<sequence>MSTSKVSSALGTKITTTTTTITPRTKPTTNVRNEGVVPAVATTQAVATETSTTTDAGTFSQSLPSARPANVVNFLKKEHHQKETLSAATKPADAAAASTTTDAADGGVVNTLAPSPPRFSRELGERPLSIIVLGATGDLAKKKTIPALFKLHSEGLIPSTVNIVGYARSEVTDEAEFRNKFVPFFPAASKRNDADAVAKFLSRISYVQGSYDGLDDFSRLHEVLQKFEAADGAKGNRLFYLALPPTAFVGACTGISKKAMTPSDNYGWVRVIIEKPFGHDLDSSNALSAQLSQLLKEPQIFRIDHYLGKEMVQNIVTLRFANRAFGALWNANNIANVQITFKETIGTEGRGGYFDSFGIVRDVLQNHLTQMLALVAMEKPRSLSAEDIRDEKVAVLRCVEPIELSDCVLGQYTANDKMPGYLDDPTVPKGSKCPTFAMMKLRINNDRWRGVPFIIKAGKALESKSVRIRIQFHEEVRPFLQHTQRNELVICAQPNEGIYLKITTKVPGLGKESIDTHQTELDLTYRNRYSDVSLPDAYESLISEAVNGNSTNFVRDDELAAAWSIFTPVLHAIDEGKVTPLQYVAGTRGPSEADEFLAKCGYRRTEGYEGKPQN</sequence>
<dbReference type="SUPFAM" id="SSF55347">
    <property type="entry name" value="Glyceraldehyde-3-phosphate dehydrogenase-like, C-terminal domain"/>
    <property type="match status" value="1"/>
</dbReference>
<dbReference type="GO" id="GO:0009051">
    <property type="term" value="P:pentose-phosphate shunt, oxidative branch"/>
    <property type="evidence" value="ECO:0007669"/>
    <property type="project" value="TreeGrafter"/>
</dbReference>
<evidence type="ECO:0000256" key="7">
    <source>
        <dbReference type="RuleBase" id="RU362120"/>
    </source>
</evidence>
<evidence type="ECO:0000256" key="8">
    <source>
        <dbReference type="SAM" id="MobiDB-lite"/>
    </source>
</evidence>
<keyword evidence="3 7" id="KW-0313">Glucose metabolism</keyword>
<dbReference type="AlphaFoldDB" id="A0A0S4JKV9"/>
<dbReference type="PANTHER" id="PTHR23429:SF0">
    <property type="entry name" value="GLUCOSE-6-PHOSPHATE 1-DEHYDROGENASE"/>
    <property type="match status" value="1"/>
</dbReference>
<dbReference type="NCBIfam" id="TIGR00871">
    <property type="entry name" value="zwf"/>
    <property type="match status" value="1"/>
</dbReference>
<dbReference type="Pfam" id="PF00479">
    <property type="entry name" value="G6PD_N"/>
    <property type="match status" value="1"/>
</dbReference>
<dbReference type="PANTHER" id="PTHR23429">
    <property type="entry name" value="GLUCOSE-6-PHOSPHATE 1-DEHYDROGENASE G6PD"/>
    <property type="match status" value="1"/>
</dbReference>
<keyword evidence="4 7" id="KW-0521">NADP</keyword>
<gene>
    <name evidence="11" type="ORF">BSAL_29755</name>
</gene>
<keyword evidence="5 7" id="KW-0560">Oxidoreductase</keyword>
<dbReference type="InterPro" id="IPR022675">
    <property type="entry name" value="G6P_DH_C"/>
</dbReference>
<organism evidence="11 12">
    <name type="scientific">Bodo saltans</name>
    <name type="common">Flagellated protozoan</name>
    <dbReference type="NCBI Taxonomy" id="75058"/>
    <lineage>
        <taxon>Eukaryota</taxon>
        <taxon>Discoba</taxon>
        <taxon>Euglenozoa</taxon>
        <taxon>Kinetoplastea</taxon>
        <taxon>Metakinetoplastina</taxon>
        <taxon>Eubodonida</taxon>
        <taxon>Bodonidae</taxon>
        <taxon>Bodo</taxon>
    </lineage>
</organism>
<dbReference type="GO" id="GO:0050661">
    <property type="term" value="F:NADP binding"/>
    <property type="evidence" value="ECO:0007669"/>
    <property type="project" value="InterPro"/>
</dbReference>
<dbReference type="PRINTS" id="PR00079">
    <property type="entry name" value="G6PDHDRGNASE"/>
</dbReference>
<comment type="function">
    <text evidence="7">Catalyzes the rate-limiting step of the oxidative pentose-phosphate pathway, which represents a route for the dissimilation of carbohydrates besides glycolysis.</text>
</comment>
<keyword evidence="6 7" id="KW-0119">Carbohydrate metabolism</keyword>
<comment type="catalytic activity">
    <reaction evidence="7">
        <text>D-glucose 6-phosphate + NADP(+) = 6-phospho-D-glucono-1,5-lactone + NADPH + H(+)</text>
        <dbReference type="Rhea" id="RHEA:15841"/>
        <dbReference type="ChEBI" id="CHEBI:15378"/>
        <dbReference type="ChEBI" id="CHEBI:57783"/>
        <dbReference type="ChEBI" id="CHEBI:57955"/>
        <dbReference type="ChEBI" id="CHEBI:58349"/>
        <dbReference type="ChEBI" id="CHEBI:61548"/>
        <dbReference type="EC" id="1.1.1.49"/>
    </reaction>
</comment>
<feature type="compositionally biased region" description="Low complexity" evidence="8">
    <location>
        <begin position="87"/>
        <end position="101"/>
    </location>
</feature>
<evidence type="ECO:0000256" key="6">
    <source>
        <dbReference type="ARBA" id="ARBA00023277"/>
    </source>
</evidence>
<dbReference type="PROSITE" id="PS00069">
    <property type="entry name" value="G6P_DEHYDROGENASE"/>
    <property type="match status" value="1"/>
</dbReference>
<dbReference type="InterPro" id="IPR019796">
    <property type="entry name" value="G6P_DH_AS"/>
</dbReference>
<dbReference type="SUPFAM" id="SSF51735">
    <property type="entry name" value="NAD(P)-binding Rossmann-fold domains"/>
    <property type="match status" value="1"/>
</dbReference>
<evidence type="ECO:0000313" key="11">
    <source>
        <dbReference type="EMBL" id="CUG91016.1"/>
    </source>
</evidence>